<name>A0AAW3PLA1_9BURK</name>
<protein>
    <submittedName>
        <fullName evidence="2">Uncharacterized protein</fullName>
    </submittedName>
</protein>
<evidence type="ECO:0000313" key="3">
    <source>
        <dbReference type="Proteomes" id="UP000063236"/>
    </source>
</evidence>
<reference evidence="2 3" key="1">
    <citation type="submission" date="2015-11" db="EMBL/GenBank/DDBJ databases">
        <title>Expanding the genomic diversity of Burkholderia species for the development of highly accurate diagnostics.</title>
        <authorList>
            <person name="Sahl J."/>
            <person name="Keim P."/>
            <person name="Wagner D."/>
        </authorList>
    </citation>
    <scope>NUCLEOTIDE SEQUENCE [LARGE SCALE GENOMIC DNA]</scope>
    <source>
        <strain evidence="2 3">MSMB378WGS</strain>
    </source>
</reference>
<dbReference type="AlphaFoldDB" id="A0AAW3PLA1"/>
<comment type="caution">
    <text evidence="2">The sequence shown here is derived from an EMBL/GenBank/DDBJ whole genome shotgun (WGS) entry which is preliminary data.</text>
</comment>
<dbReference type="RefSeq" id="WP_059914883.1">
    <property type="nucleotide sequence ID" value="NZ_LOZQ01000042.1"/>
</dbReference>
<feature type="region of interest" description="Disordered" evidence="1">
    <location>
        <begin position="26"/>
        <end position="59"/>
    </location>
</feature>
<evidence type="ECO:0000256" key="1">
    <source>
        <dbReference type="SAM" id="MobiDB-lite"/>
    </source>
</evidence>
<proteinExistence type="predicted"/>
<feature type="compositionally biased region" description="Basic residues" evidence="1">
    <location>
        <begin position="46"/>
        <end position="59"/>
    </location>
</feature>
<sequence>MPGIVARIPIEEANHDAYFGQENWPLPEFATEAGDSPDYADAAPSGHRHSPIRGARHKS</sequence>
<gene>
    <name evidence="2" type="ORF">WL88_08625</name>
</gene>
<evidence type="ECO:0000313" key="2">
    <source>
        <dbReference type="EMBL" id="KWF57591.1"/>
    </source>
</evidence>
<dbReference type="Proteomes" id="UP000063236">
    <property type="component" value="Unassembled WGS sequence"/>
</dbReference>
<organism evidence="2 3">
    <name type="scientific">Burkholderia diffusa</name>
    <dbReference type="NCBI Taxonomy" id="488732"/>
    <lineage>
        <taxon>Bacteria</taxon>
        <taxon>Pseudomonadati</taxon>
        <taxon>Pseudomonadota</taxon>
        <taxon>Betaproteobacteria</taxon>
        <taxon>Burkholderiales</taxon>
        <taxon>Burkholderiaceae</taxon>
        <taxon>Burkholderia</taxon>
        <taxon>Burkholderia cepacia complex</taxon>
    </lineage>
</organism>
<dbReference type="EMBL" id="LPJV01000014">
    <property type="protein sequence ID" value="KWF57591.1"/>
    <property type="molecule type" value="Genomic_DNA"/>
</dbReference>
<accession>A0AAW3PLA1</accession>